<dbReference type="EMBL" id="JAVLET010000015">
    <property type="protein sequence ID" value="KAL0465732.1"/>
    <property type="molecule type" value="Genomic_DNA"/>
</dbReference>
<organism evidence="1 2">
    <name type="scientific">Neurospora intermedia</name>
    <dbReference type="NCBI Taxonomy" id="5142"/>
    <lineage>
        <taxon>Eukaryota</taxon>
        <taxon>Fungi</taxon>
        <taxon>Dikarya</taxon>
        <taxon>Ascomycota</taxon>
        <taxon>Pezizomycotina</taxon>
        <taxon>Sordariomycetes</taxon>
        <taxon>Sordariomycetidae</taxon>
        <taxon>Sordariales</taxon>
        <taxon>Sordariaceae</taxon>
        <taxon>Neurospora</taxon>
    </lineage>
</organism>
<evidence type="ECO:0000313" key="1">
    <source>
        <dbReference type="EMBL" id="KAL0465732.1"/>
    </source>
</evidence>
<protein>
    <submittedName>
        <fullName evidence="1">Uncharacterized protein</fullName>
    </submittedName>
</protein>
<proteinExistence type="predicted"/>
<reference evidence="1 2" key="1">
    <citation type="submission" date="2023-09" db="EMBL/GenBank/DDBJ databases">
        <title>Multi-omics analysis of a traditional fermented food reveals byproduct-associated fungal strains for waste-to-food upcycling.</title>
        <authorList>
            <consortium name="Lawrence Berkeley National Laboratory"/>
            <person name="Rekdal V.M."/>
            <person name="Villalobos-Escobedo J.M."/>
            <person name="Rodriguez-Valeron N."/>
            <person name="Garcia M.O."/>
            <person name="Vasquez D.P."/>
            <person name="Damayanti I."/>
            <person name="Sorensen P.M."/>
            <person name="Baidoo E.E."/>
            <person name="De Carvalho A.C."/>
            <person name="Riley R."/>
            <person name="Lipzen A."/>
            <person name="He G."/>
            <person name="Yan M."/>
            <person name="Haridas S."/>
            <person name="Daum C."/>
            <person name="Yoshinaga Y."/>
            <person name="Ng V."/>
            <person name="Grigoriev I.V."/>
            <person name="Munk R."/>
            <person name="Nuraida L."/>
            <person name="Wijaya C.H."/>
            <person name="Morales P.-C."/>
            <person name="Keasling J.D."/>
        </authorList>
    </citation>
    <scope>NUCLEOTIDE SEQUENCE [LARGE SCALE GENOMIC DNA]</scope>
    <source>
        <strain evidence="1 2">FGSC 2613</strain>
    </source>
</reference>
<accession>A0ABR3D067</accession>
<dbReference type="Proteomes" id="UP001451303">
    <property type="component" value="Unassembled WGS sequence"/>
</dbReference>
<keyword evidence="2" id="KW-1185">Reference proteome</keyword>
<name>A0ABR3D067_NEUIN</name>
<comment type="caution">
    <text evidence="1">The sequence shown here is derived from an EMBL/GenBank/DDBJ whole genome shotgun (WGS) entry which is preliminary data.</text>
</comment>
<gene>
    <name evidence="1" type="ORF">QR685DRAFT_452229</name>
</gene>
<evidence type="ECO:0000313" key="2">
    <source>
        <dbReference type="Proteomes" id="UP001451303"/>
    </source>
</evidence>
<sequence>MYVPGNQIHRCDDKELLQEQSSSSCLDFYARKEQLRSTCRWRAAQLNTSSAVKIGRIRRKRYRLLADVNLAPRGNVSLALVTQSETTDEVSFTYLAVVHLVSGVKTPPIGMKTFRTAQPYVIDKGLATGCPASKTGREGDGAVVPCLSTSGNAAATTTWVSSR</sequence>